<evidence type="ECO:0000256" key="1">
    <source>
        <dbReference type="ARBA" id="ARBA00009861"/>
    </source>
</evidence>
<dbReference type="AlphaFoldDB" id="A0AAD7PY51"/>
<organism evidence="4 5">
    <name type="scientific">Quillaja saponaria</name>
    <name type="common">Soap bark tree</name>
    <dbReference type="NCBI Taxonomy" id="32244"/>
    <lineage>
        <taxon>Eukaryota</taxon>
        <taxon>Viridiplantae</taxon>
        <taxon>Streptophyta</taxon>
        <taxon>Embryophyta</taxon>
        <taxon>Tracheophyta</taxon>
        <taxon>Spermatophyta</taxon>
        <taxon>Magnoliopsida</taxon>
        <taxon>eudicotyledons</taxon>
        <taxon>Gunneridae</taxon>
        <taxon>Pentapetalae</taxon>
        <taxon>rosids</taxon>
        <taxon>fabids</taxon>
        <taxon>Fabales</taxon>
        <taxon>Quillajaceae</taxon>
        <taxon>Quillaja</taxon>
    </lineage>
</organism>
<dbReference type="EMBL" id="JARAOO010000004">
    <property type="protein sequence ID" value="KAJ7971307.1"/>
    <property type="molecule type" value="Genomic_DNA"/>
</dbReference>
<sequence length="305" mass="33913">MSNVRKHLVFTTSRIDDDAKFIHFGCGGTAISISITHKISDFASLVTFLGSWSSSCRVLNGSGGDQILPDLNLIGQIVPGPIPTSSTPTSSKFPPPGTKEYIAKRVFFSASKIEELRTKVISGLRKSEQDDQYCRPSRIDVVIALIWKCSLAAANRFSMDQSQEFRPSIMMYSVNIRSRIHPPLSETSIGNLACQFQMVVEKESEMELHELVKQLAAKKADADKVGKRRYQGDDLKAVVEWGKPVWVTNASNTSKALVNTIVLMETKEEGGVEVLVNLWEEEMRVFECNEELLQFASINPNPNVV</sequence>
<evidence type="ECO:0000313" key="4">
    <source>
        <dbReference type="EMBL" id="KAJ7971307.1"/>
    </source>
</evidence>
<protein>
    <submittedName>
        <fullName evidence="4">Vinorine synthase-like</fullName>
    </submittedName>
</protein>
<dbReference type="GO" id="GO:0016746">
    <property type="term" value="F:acyltransferase activity"/>
    <property type="evidence" value="ECO:0007669"/>
    <property type="project" value="UniProtKB-KW"/>
</dbReference>
<evidence type="ECO:0000256" key="3">
    <source>
        <dbReference type="ARBA" id="ARBA00023315"/>
    </source>
</evidence>
<dbReference type="Gene3D" id="3.30.559.10">
    <property type="entry name" value="Chloramphenicol acetyltransferase-like domain"/>
    <property type="match status" value="3"/>
</dbReference>
<dbReference type="Pfam" id="PF02458">
    <property type="entry name" value="Transferase"/>
    <property type="match status" value="2"/>
</dbReference>
<keyword evidence="5" id="KW-1185">Reference proteome</keyword>
<dbReference type="InterPro" id="IPR023213">
    <property type="entry name" value="CAT-like_dom_sf"/>
</dbReference>
<comment type="similarity">
    <text evidence="1">Belongs to the plant acyltransferase family.</text>
</comment>
<dbReference type="PANTHER" id="PTHR31623">
    <property type="entry name" value="F21J9.9"/>
    <property type="match status" value="1"/>
</dbReference>
<dbReference type="Proteomes" id="UP001163823">
    <property type="component" value="Chromosome 4"/>
</dbReference>
<evidence type="ECO:0000313" key="5">
    <source>
        <dbReference type="Proteomes" id="UP001163823"/>
    </source>
</evidence>
<gene>
    <name evidence="4" type="ORF">O6P43_009360</name>
</gene>
<comment type="caution">
    <text evidence="4">The sequence shown here is derived from an EMBL/GenBank/DDBJ whole genome shotgun (WGS) entry which is preliminary data.</text>
</comment>
<name>A0AAD7PY51_QUISA</name>
<proteinExistence type="inferred from homology"/>
<dbReference type="KEGG" id="qsa:O6P43_009360"/>
<keyword evidence="3" id="KW-0012">Acyltransferase</keyword>
<dbReference type="PANTHER" id="PTHR31623:SF19">
    <property type="entry name" value="VINORINE SYNTHASE-RELATED"/>
    <property type="match status" value="1"/>
</dbReference>
<keyword evidence="2" id="KW-0808">Transferase</keyword>
<accession>A0AAD7PY51</accession>
<evidence type="ECO:0000256" key="2">
    <source>
        <dbReference type="ARBA" id="ARBA00022679"/>
    </source>
</evidence>
<reference evidence="4" key="1">
    <citation type="journal article" date="2023" name="Science">
        <title>Elucidation of the pathway for biosynthesis of saponin adjuvants from the soapbark tree.</title>
        <authorList>
            <person name="Reed J."/>
            <person name="Orme A."/>
            <person name="El-Demerdash A."/>
            <person name="Owen C."/>
            <person name="Martin L.B.B."/>
            <person name="Misra R.C."/>
            <person name="Kikuchi S."/>
            <person name="Rejzek M."/>
            <person name="Martin A.C."/>
            <person name="Harkess A."/>
            <person name="Leebens-Mack J."/>
            <person name="Louveau T."/>
            <person name="Stephenson M.J."/>
            <person name="Osbourn A."/>
        </authorList>
    </citation>
    <scope>NUCLEOTIDE SEQUENCE</scope>
    <source>
        <strain evidence="4">S10</strain>
    </source>
</reference>